<dbReference type="SUPFAM" id="SSF69322">
    <property type="entry name" value="Tricorn protease domain 2"/>
    <property type="match status" value="1"/>
</dbReference>
<name>A0A077MBT0_9MICO</name>
<evidence type="ECO:0000313" key="3">
    <source>
        <dbReference type="Proteomes" id="UP000035720"/>
    </source>
</evidence>
<dbReference type="Proteomes" id="UP000035720">
    <property type="component" value="Unassembled WGS sequence"/>
</dbReference>
<dbReference type="AlphaFoldDB" id="A0A077MBT0"/>
<dbReference type="EMBL" id="CAJC01000197">
    <property type="protein sequence ID" value="CCI54796.1"/>
    <property type="molecule type" value="Genomic_DNA"/>
</dbReference>
<reference evidence="2 3" key="1">
    <citation type="journal article" date="2013" name="ISME J.">
        <title>A metabolic model for members of the genus Tetrasphaera involved in enhanced biological phosphorus removal.</title>
        <authorList>
            <person name="Kristiansen R."/>
            <person name="Nguyen H.T.T."/>
            <person name="Saunders A.M."/>
            <person name="Nielsen J.L."/>
            <person name="Wimmer R."/>
            <person name="Le V.Q."/>
            <person name="McIlroy S.J."/>
            <person name="Petrovski S."/>
            <person name="Seviour R.J."/>
            <person name="Calteau A."/>
            <person name="Nielsen K.L."/>
            <person name="Nielsen P.H."/>
        </authorList>
    </citation>
    <scope>NUCLEOTIDE SEQUENCE [LARGE SCALE GENOMIC DNA]</scope>
    <source>
        <strain evidence="2 3">Ben 74</strain>
    </source>
</reference>
<organism evidence="2 3">
    <name type="scientific">Nostocoides jenkinsii Ben 74</name>
    <dbReference type="NCBI Taxonomy" id="1193518"/>
    <lineage>
        <taxon>Bacteria</taxon>
        <taxon>Bacillati</taxon>
        <taxon>Actinomycetota</taxon>
        <taxon>Actinomycetes</taxon>
        <taxon>Micrococcales</taxon>
        <taxon>Intrasporangiaceae</taxon>
        <taxon>Nostocoides</taxon>
    </lineage>
</organism>
<accession>A0A077MBT0</accession>
<evidence type="ECO:0000313" key="2">
    <source>
        <dbReference type="EMBL" id="CCI54796.1"/>
    </source>
</evidence>
<proteinExistence type="predicted"/>
<evidence type="ECO:0000256" key="1">
    <source>
        <dbReference type="SAM" id="MobiDB-lite"/>
    </source>
</evidence>
<protein>
    <submittedName>
        <fullName evidence="2">Uncharacterized protein</fullName>
    </submittedName>
</protein>
<sequence length="297" mass="30124">MHRALVHDTAMRGTALNKGFAVLPDGRVLIATTRAELFVLDPRGYSVTEVTPIGRQITAGPPSAFTDVIAGPDGRAYVGTNNGHTYAASLLPGAAAPWVDLGIPSPGDGYVTDLAIHAGVLYAGTALTRGGLFAWPLAGGAWQALPLPGVPAGGSGSVTQVAVVGAHLYASYDGTAAGTDGTYVYDLAAGRWSNVEPGALWVVTAGPNPADEIVYARGAAERLSTYDPRSARPGVPDVHPVGTLAWPGGQMPSGPGWIDPTTLLTSAGPAPIGATRVTTPPGCRASRSFAVTSPPAS</sequence>
<keyword evidence="3" id="KW-1185">Reference proteome</keyword>
<comment type="caution">
    <text evidence="2">The sequence shown here is derived from an EMBL/GenBank/DDBJ whole genome shotgun (WGS) entry which is preliminary data.</text>
</comment>
<gene>
    <name evidence="2" type="ORF">BN13_820017</name>
</gene>
<feature type="region of interest" description="Disordered" evidence="1">
    <location>
        <begin position="274"/>
        <end position="297"/>
    </location>
</feature>